<feature type="compositionally biased region" description="Basic and acidic residues" evidence="1">
    <location>
        <begin position="38"/>
        <end position="47"/>
    </location>
</feature>
<proteinExistence type="predicted"/>
<comment type="caution">
    <text evidence="2">The sequence shown here is derived from an EMBL/GenBank/DDBJ whole genome shotgun (WGS) entry which is preliminary data.</text>
</comment>
<reference evidence="2 3" key="1">
    <citation type="journal article" date="2017" name="Genome Biol. Evol.">
        <title>Phytophthora megakarya and P. palmivora, closely related causal agents of cacao black pod rot, underwent increases in genome sizes and gene numbers by different mechanisms.</title>
        <authorList>
            <person name="Ali S.S."/>
            <person name="Shao J."/>
            <person name="Lary D.J."/>
            <person name="Kronmiller B."/>
            <person name="Shen D."/>
            <person name="Strem M.D."/>
            <person name="Amoako-Attah I."/>
            <person name="Akrofi A.Y."/>
            <person name="Begoude B.A."/>
            <person name="Ten Hoopen G.M."/>
            <person name="Coulibaly K."/>
            <person name="Kebe B.I."/>
            <person name="Melnick R.L."/>
            <person name="Guiltinan M.J."/>
            <person name="Tyler B.M."/>
            <person name="Meinhardt L.W."/>
            <person name="Bailey B.A."/>
        </authorList>
    </citation>
    <scope>NUCLEOTIDE SEQUENCE [LARGE SCALE GENOMIC DNA]</scope>
    <source>
        <strain evidence="3">sbr112.9</strain>
    </source>
</reference>
<feature type="region of interest" description="Disordered" evidence="1">
    <location>
        <begin position="1"/>
        <end position="91"/>
    </location>
</feature>
<protein>
    <submittedName>
        <fullName evidence="2">Uncharacterized protein</fullName>
    </submittedName>
</protein>
<dbReference type="EMBL" id="NCKW01007250">
    <property type="protein sequence ID" value="POM70218.1"/>
    <property type="molecule type" value="Genomic_DNA"/>
</dbReference>
<feature type="compositionally biased region" description="Acidic residues" evidence="1">
    <location>
        <begin position="207"/>
        <end position="217"/>
    </location>
</feature>
<keyword evidence="3" id="KW-1185">Reference proteome</keyword>
<name>A0A2P4XXF2_9STRA</name>
<organism evidence="2 3">
    <name type="scientific">Phytophthora palmivora</name>
    <dbReference type="NCBI Taxonomy" id="4796"/>
    <lineage>
        <taxon>Eukaryota</taxon>
        <taxon>Sar</taxon>
        <taxon>Stramenopiles</taxon>
        <taxon>Oomycota</taxon>
        <taxon>Peronosporomycetes</taxon>
        <taxon>Peronosporales</taxon>
        <taxon>Peronosporaceae</taxon>
        <taxon>Phytophthora</taxon>
    </lineage>
</organism>
<gene>
    <name evidence="2" type="ORF">PHPALM_13373</name>
</gene>
<feature type="compositionally biased region" description="Basic residues" evidence="1">
    <location>
        <begin position="64"/>
        <end position="80"/>
    </location>
</feature>
<evidence type="ECO:0000313" key="2">
    <source>
        <dbReference type="EMBL" id="POM70218.1"/>
    </source>
</evidence>
<evidence type="ECO:0000256" key="1">
    <source>
        <dbReference type="SAM" id="MobiDB-lite"/>
    </source>
</evidence>
<feature type="region of interest" description="Disordered" evidence="1">
    <location>
        <begin position="197"/>
        <end position="227"/>
    </location>
</feature>
<dbReference type="AlphaFoldDB" id="A0A2P4XXF2"/>
<accession>A0A2P4XXF2</accession>
<evidence type="ECO:0000313" key="3">
    <source>
        <dbReference type="Proteomes" id="UP000237271"/>
    </source>
</evidence>
<sequence>MKKRMLILDQGNQRQDGPPTDLEEKPLPPPQVPSGTPADRDASRDLQDESPPAKAIQTLVSKSSTKKKSARSKPLRKKLKAPGSDADEQDDLKTVWTDESLETAYQKKELHTFLIKNPVMQIIKPKNISDLKGPVQKPTARSSKLEAAKALLHLIKEGGITAGSFDANDLFDTRLSTINTALMSTFDLLKPLVDEKNTGRSSHYESATEEVDTDSADDPPRMTLGPSGAAMLRKRGDHETKRMTNTIAPNTTQRSNAKLESYFQAAMNRLLKEQQGTSNPAQHQQKIEMWIWSLWDRQINTQTFMNMTQMISTLIPQTCGRSISFSYDHRKIDECPTYTSFRHV</sequence>
<dbReference type="Proteomes" id="UP000237271">
    <property type="component" value="Unassembled WGS sequence"/>
</dbReference>